<dbReference type="RefSeq" id="WP_156405587.1">
    <property type="nucleotide sequence ID" value="NZ_AZGA01000057.1"/>
</dbReference>
<accession>X0PNL0</accession>
<organism evidence="2 3">
    <name type="scientific">Agrilactobacillus composti DSM 18527 = JCM 14202</name>
    <dbReference type="NCBI Taxonomy" id="1423734"/>
    <lineage>
        <taxon>Bacteria</taxon>
        <taxon>Bacillati</taxon>
        <taxon>Bacillota</taxon>
        <taxon>Bacilli</taxon>
        <taxon>Lactobacillales</taxon>
        <taxon>Lactobacillaceae</taxon>
        <taxon>Agrilactobacillus</taxon>
    </lineage>
</organism>
<gene>
    <name evidence="2" type="ORF">FC83_GL003227</name>
</gene>
<keyword evidence="1" id="KW-0812">Transmembrane</keyword>
<dbReference type="PATRIC" id="fig|1423734.3.peg.3277"/>
<dbReference type="eggNOG" id="ENOG5032QG6">
    <property type="taxonomic scope" value="Bacteria"/>
</dbReference>
<dbReference type="EMBL" id="AZGA01000057">
    <property type="protein sequence ID" value="KRM33146.1"/>
    <property type="molecule type" value="Genomic_DNA"/>
</dbReference>
<protein>
    <submittedName>
        <fullName evidence="2">Uncharacterized protein</fullName>
    </submittedName>
</protein>
<dbReference type="Proteomes" id="UP000051236">
    <property type="component" value="Unassembled WGS sequence"/>
</dbReference>
<feature type="transmembrane region" description="Helical" evidence="1">
    <location>
        <begin position="27"/>
        <end position="45"/>
    </location>
</feature>
<evidence type="ECO:0000256" key="1">
    <source>
        <dbReference type="SAM" id="Phobius"/>
    </source>
</evidence>
<name>X0PNL0_9LACO</name>
<dbReference type="InterPro" id="IPR046035">
    <property type="entry name" value="DUF5993"/>
</dbReference>
<reference evidence="2 3" key="1">
    <citation type="journal article" date="2015" name="Genome Announc.">
        <title>Expanding the biotechnology potential of lactobacilli through comparative genomics of 213 strains and associated genera.</title>
        <authorList>
            <person name="Sun Z."/>
            <person name="Harris H.M."/>
            <person name="McCann A."/>
            <person name="Guo C."/>
            <person name="Argimon S."/>
            <person name="Zhang W."/>
            <person name="Yang X."/>
            <person name="Jeffery I.B."/>
            <person name="Cooney J.C."/>
            <person name="Kagawa T.F."/>
            <person name="Liu W."/>
            <person name="Song Y."/>
            <person name="Salvetti E."/>
            <person name="Wrobel A."/>
            <person name="Rasinkangas P."/>
            <person name="Parkhill J."/>
            <person name="Rea M.C."/>
            <person name="O'Sullivan O."/>
            <person name="Ritari J."/>
            <person name="Douillard F.P."/>
            <person name="Paul Ross R."/>
            <person name="Yang R."/>
            <person name="Briner A.E."/>
            <person name="Felis G.E."/>
            <person name="de Vos W.M."/>
            <person name="Barrangou R."/>
            <person name="Klaenhammer T.R."/>
            <person name="Caufield P.W."/>
            <person name="Cui Y."/>
            <person name="Zhang H."/>
            <person name="O'Toole P.W."/>
        </authorList>
    </citation>
    <scope>NUCLEOTIDE SEQUENCE [LARGE SCALE GENOMIC DNA]</scope>
    <source>
        <strain evidence="2 3">DSM 18527</strain>
    </source>
</reference>
<comment type="caution">
    <text evidence="2">The sequence shown here is derived from an EMBL/GenBank/DDBJ whole genome shotgun (WGS) entry which is preliminary data.</text>
</comment>
<keyword evidence="1" id="KW-1133">Transmembrane helix</keyword>
<keyword evidence="1" id="KW-0472">Membrane</keyword>
<dbReference type="AlphaFoldDB" id="X0PNL0"/>
<sequence>MDIIIMLIITLMFLKVIIKGKFDKRDFMLWILTFVLVVVLFKLHATSNLNLNL</sequence>
<proteinExistence type="predicted"/>
<evidence type="ECO:0000313" key="2">
    <source>
        <dbReference type="EMBL" id="KRM33146.1"/>
    </source>
</evidence>
<keyword evidence="3" id="KW-1185">Reference proteome</keyword>
<evidence type="ECO:0000313" key="3">
    <source>
        <dbReference type="Proteomes" id="UP000051236"/>
    </source>
</evidence>
<dbReference type="Pfam" id="PF19455">
    <property type="entry name" value="DUF5993"/>
    <property type="match status" value="1"/>
</dbReference>